<gene>
    <name evidence="2" type="ORF">SI7747_03003727</name>
</gene>
<dbReference type="Gene3D" id="3.90.1150.10">
    <property type="entry name" value="Aspartate Aminotransferase, domain 1"/>
    <property type="match status" value="1"/>
</dbReference>
<keyword evidence="3" id="KW-1185">Reference proteome</keyword>
<dbReference type="PANTHER" id="PTHR43586">
    <property type="entry name" value="CYSTEINE DESULFURASE"/>
    <property type="match status" value="1"/>
</dbReference>
<dbReference type="SUPFAM" id="SSF53383">
    <property type="entry name" value="PLP-dependent transferases"/>
    <property type="match status" value="1"/>
</dbReference>
<reference evidence="2 3" key="1">
    <citation type="submission" date="2019-12" db="EMBL/GenBank/DDBJ databases">
        <authorList>
            <person name="Scholz U."/>
            <person name="Mascher M."/>
            <person name="Fiebig A."/>
        </authorList>
    </citation>
    <scope>NUCLEOTIDE SEQUENCE</scope>
</reference>
<dbReference type="Pfam" id="PF00266">
    <property type="entry name" value="Aminotran_5"/>
    <property type="match status" value="2"/>
</dbReference>
<dbReference type="AlphaFoldDB" id="A0A7I8IIT3"/>
<dbReference type="InterPro" id="IPR015424">
    <property type="entry name" value="PyrdxlP-dep_Trfase"/>
</dbReference>
<dbReference type="Proteomes" id="UP001189122">
    <property type="component" value="Unassembled WGS sequence"/>
</dbReference>
<evidence type="ECO:0000313" key="2">
    <source>
        <dbReference type="EMBL" id="CAA2617563.1"/>
    </source>
</evidence>
<dbReference type="InterPro" id="IPR015422">
    <property type="entry name" value="PyrdxlP-dep_Trfase_small"/>
</dbReference>
<protein>
    <recommendedName>
        <fullName evidence="1">Aminotransferase class V domain-containing protein</fullName>
    </recommendedName>
</protein>
<evidence type="ECO:0000259" key="1">
    <source>
        <dbReference type="Pfam" id="PF00266"/>
    </source>
</evidence>
<sequence>MTEVLPFYGNTHTVDSQVGLRTSEVVKQANHYVKRCMGAGPRDVLLFCGSGTTAAIKRLQEPSERWVVFLGPYEHHSNLLSWRQSLADVVPIGLDGSGNLDLAALAAALRSPEFAGRPKLGSFSACSNVTGVYTDIRAVARLLHSHGAYACFDFAYEIGGIGRLRRRLPQPAQVPGRPRQPGVLLMSDALYRLKGRPPSTSGGGTVLYVNGYDEEETLYCEDLEEREDAGTPPIVQKFRAALAFAVKSFAGHALIRDREAALARRAMARLAANARIRVLGNLSGDRQPIFSFIVYPGGAGGKHLHCHFATRLLNDLFGIQARGGCACASPYGHLLLGICREQSLAFRIRGLKPGFTRVSFAYYTAEEEMEFVVDAVEFVADYGHRFLPCTTSTGRPARGAQRR</sequence>
<proteinExistence type="predicted"/>
<evidence type="ECO:0000313" key="3">
    <source>
        <dbReference type="Proteomes" id="UP001189122"/>
    </source>
</evidence>
<dbReference type="InterPro" id="IPR015421">
    <property type="entry name" value="PyrdxlP-dep_Trfase_major"/>
</dbReference>
<dbReference type="InterPro" id="IPR000192">
    <property type="entry name" value="Aminotrans_V_dom"/>
</dbReference>
<feature type="domain" description="Aminotransferase class V" evidence="1">
    <location>
        <begin position="7"/>
        <end position="159"/>
    </location>
</feature>
<accession>A0A7I8IIT3</accession>
<dbReference type="EMBL" id="LR743590">
    <property type="protein sequence ID" value="CAA2617563.1"/>
    <property type="molecule type" value="Genomic_DNA"/>
</dbReference>
<dbReference type="PANTHER" id="PTHR43586:SF19">
    <property type="entry name" value="OS01G0729600 PROTEIN"/>
    <property type="match status" value="1"/>
</dbReference>
<dbReference type="Gene3D" id="3.40.640.10">
    <property type="entry name" value="Type I PLP-dependent aspartate aminotransferase-like (Major domain)"/>
    <property type="match status" value="1"/>
</dbReference>
<organism evidence="2">
    <name type="scientific">Spirodela intermedia</name>
    <name type="common">Intermediate duckweed</name>
    <dbReference type="NCBI Taxonomy" id="51605"/>
    <lineage>
        <taxon>Eukaryota</taxon>
        <taxon>Viridiplantae</taxon>
        <taxon>Streptophyta</taxon>
        <taxon>Embryophyta</taxon>
        <taxon>Tracheophyta</taxon>
        <taxon>Spermatophyta</taxon>
        <taxon>Magnoliopsida</taxon>
        <taxon>Liliopsida</taxon>
        <taxon>Araceae</taxon>
        <taxon>Lemnoideae</taxon>
        <taxon>Spirodela</taxon>
    </lineage>
</organism>
<name>A0A7I8IIT3_SPIIN</name>
<dbReference type="EMBL" id="CACRZD030000003">
    <property type="protein sequence ID" value="CAA6657259.1"/>
    <property type="molecule type" value="Genomic_DNA"/>
</dbReference>
<feature type="domain" description="Aminotransferase class V" evidence="1">
    <location>
        <begin position="182"/>
        <end position="370"/>
    </location>
</feature>